<dbReference type="Proteomes" id="UP000007800">
    <property type="component" value="Unassembled WGS sequence"/>
</dbReference>
<feature type="domain" description="DNA replication licensing factor MCM2-like winged-helix" evidence="1">
    <location>
        <begin position="169"/>
        <end position="251"/>
    </location>
</feature>
<dbReference type="GO" id="GO:0005737">
    <property type="term" value="C:cytoplasm"/>
    <property type="evidence" value="ECO:0007669"/>
    <property type="project" value="TreeGrafter"/>
</dbReference>
<dbReference type="InterPro" id="IPR059098">
    <property type="entry name" value="WHD_MCM2"/>
</dbReference>
<gene>
    <name evidence="2" type="ORF">Pmar_PMAR018669</name>
</gene>
<dbReference type="AlphaFoldDB" id="C5LYP8"/>
<sequence>MAPLSRAFATVVTPANEIDKGSIIKQKWKEDGPAEYWEINNVRQVKQGRQAAHVSLEYTNLTSNKPERWKGSTTAKFNVVKIEKQACQILYWDNDEKVFFVQDDQFNQQELPQRYVKEASKLLKNGDQVTLWLDDDEIVKSSFIMTQKHAVAERLRRRFEAKYISSVADHNELLHFMLRKMFKQQMDLVLLTTGIGRDAADVDDADIPEITIDKAAFIHEAQQADLRNVREYMESALFAEVFTLGEDGKTIRRKAVAAAA</sequence>
<dbReference type="Pfam" id="PF23669">
    <property type="entry name" value="WHD_MCM2"/>
    <property type="match status" value="1"/>
</dbReference>
<dbReference type="InterPro" id="IPR012340">
    <property type="entry name" value="NA-bd_OB-fold"/>
</dbReference>
<dbReference type="RefSeq" id="XP_002765425.1">
    <property type="nucleotide sequence ID" value="XM_002765379.1"/>
</dbReference>
<organism evidence="3">
    <name type="scientific">Perkinsus marinus (strain ATCC 50983 / TXsc)</name>
    <dbReference type="NCBI Taxonomy" id="423536"/>
    <lineage>
        <taxon>Eukaryota</taxon>
        <taxon>Sar</taxon>
        <taxon>Alveolata</taxon>
        <taxon>Perkinsozoa</taxon>
        <taxon>Perkinsea</taxon>
        <taxon>Perkinsida</taxon>
        <taxon>Perkinsidae</taxon>
        <taxon>Perkinsus</taxon>
    </lineage>
</organism>
<protein>
    <recommendedName>
        <fullName evidence="1">DNA replication licensing factor MCM2-like winged-helix domain-containing protein</fullName>
    </recommendedName>
</protein>
<dbReference type="GeneID" id="9040576"/>
<dbReference type="EMBL" id="GG686821">
    <property type="protein sequence ID" value="EEQ98142.1"/>
    <property type="molecule type" value="Genomic_DNA"/>
</dbReference>
<dbReference type="PANTHER" id="PTHR30053:SF14">
    <property type="entry name" value="TRANSLATION ELONGATION FACTOR KOW-LIKE DOMAIN-CONTAINING PROTEIN"/>
    <property type="match status" value="1"/>
</dbReference>
<keyword evidence="3" id="KW-1185">Reference proteome</keyword>
<evidence type="ECO:0000313" key="2">
    <source>
        <dbReference type="EMBL" id="EEQ98142.1"/>
    </source>
</evidence>
<dbReference type="InterPro" id="IPR020599">
    <property type="entry name" value="Transl_elong_fac_P/YeiP"/>
</dbReference>
<proteinExistence type="predicted"/>
<reference evidence="2 3" key="1">
    <citation type="submission" date="2008-07" db="EMBL/GenBank/DDBJ databases">
        <authorList>
            <person name="El-Sayed N."/>
            <person name="Caler E."/>
            <person name="Inman J."/>
            <person name="Amedeo P."/>
            <person name="Hass B."/>
            <person name="Wortman J."/>
        </authorList>
    </citation>
    <scope>NUCLEOTIDE SEQUENCE [LARGE SCALE GENOMIC DNA]</scope>
    <source>
        <strain evidence="3">ATCC 50983 / TXsc</strain>
    </source>
</reference>
<name>C5LYP8_PERM5</name>
<dbReference type="Gene3D" id="2.40.50.140">
    <property type="entry name" value="Nucleic acid-binding proteins"/>
    <property type="match status" value="1"/>
</dbReference>
<dbReference type="GO" id="GO:0003746">
    <property type="term" value="F:translation elongation factor activity"/>
    <property type="evidence" value="ECO:0007669"/>
    <property type="project" value="TreeGrafter"/>
</dbReference>
<evidence type="ECO:0000313" key="3">
    <source>
        <dbReference type="Proteomes" id="UP000007800"/>
    </source>
</evidence>
<dbReference type="InParanoid" id="C5LYP8"/>
<accession>C5LYP8</accession>
<dbReference type="PANTHER" id="PTHR30053">
    <property type="entry name" value="ELONGATION FACTOR P"/>
    <property type="match status" value="1"/>
</dbReference>
<evidence type="ECO:0000259" key="1">
    <source>
        <dbReference type="Pfam" id="PF23669"/>
    </source>
</evidence>